<reference evidence="2 3" key="1">
    <citation type="submission" date="2018-06" db="EMBL/GenBank/DDBJ databases">
        <authorList>
            <consortium name="Pathogen Informatics"/>
            <person name="Doyle S."/>
        </authorList>
    </citation>
    <scope>NUCLEOTIDE SEQUENCE [LARGE SCALE GENOMIC DNA]</scope>
    <source>
        <strain evidence="2 3">NCTC11296</strain>
    </source>
</reference>
<proteinExistence type="predicted"/>
<reference evidence="1 4" key="2">
    <citation type="journal article" date="2022" name="Front. Microbiol.">
        <title>Commensal bacteria contribute to the growth of multidrug-resistant Avibacterium paragallinarum in chickens.</title>
        <authorList>
            <person name="Zhu J."/>
            <person name="Chen Y."/>
            <person name="Wu Y."/>
            <person name="Wang Y."/>
            <person name="Zhu K."/>
        </authorList>
    </citation>
    <scope>NUCLEOTIDE SEQUENCE [LARGE SCALE GENOMIC DNA]</scope>
    <source>
        <strain evidence="1 4">AV25</strain>
    </source>
</reference>
<dbReference type="KEGG" id="apag:EIA51_07600"/>
<name>A0A0F5ES63_AVIPA</name>
<dbReference type="EMBL" id="UGHK01000003">
    <property type="protein sequence ID" value="STO91916.1"/>
    <property type="molecule type" value="Genomic_DNA"/>
</dbReference>
<keyword evidence="4" id="KW-1185">Reference proteome</keyword>
<evidence type="ECO:0008006" key="5">
    <source>
        <dbReference type="Google" id="ProtNLM"/>
    </source>
</evidence>
<accession>A0A0F5ES63</accession>
<dbReference type="RefSeq" id="WP_017807187.1">
    <property type="nucleotide sequence ID" value="NZ_CP034110.1"/>
</dbReference>
<reference evidence="1" key="3">
    <citation type="submission" date="2022-05" db="EMBL/GenBank/DDBJ databases">
        <authorList>
            <person name="Chen Y."/>
            <person name="Zhu J."/>
            <person name="Zhu K."/>
        </authorList>
    </citation>
    <scope>NUCLEOTIDE SEQUENCE</scope>
    <source>
        <strain evidence="1">AV25</strain>
    </source>
</reference>
<evidence type="ECO:0000313" key="2">
    <source>
        <dbReference type="EMBL" id="STO91916.1"/>
    </source>
</evidence>
<dbReference type="Proteomes" id="UP001347884">
    <property type="component" value="Unassembled WGS sequence"/>
</dbReference>
<evidence type="ECO:0000313" key="3">
    <source>
        <dbReference type="Proteomes" id="UP000254465"/>
    </source>
</evidence>
<organism evidence="2 3">
    <name type="scientific">Avibacterium paragallinarum</name>
    <name type="common">Haemophilus gallinarum</name>
    <dbReference type="NCBI Taxonomy" id="728"/>
    <lineage>
        <taxon>Bacteria</taxon>
        <taxon>Pseudomonadati</taxon>
        <taxon>Pseudomonadota</taxon>
        <taxon>Gammaproteobacteria</taxon>
        <taxon>Pasteurellales</taxon>
        <taxon>Pasteurellaceae</taxon>
        <taxon>Avibacterium</taxon>
    </lineage>
</organism>
<dbReference type="EMBL" id="JAMDKF010000007">
    <property type="protein sequence ID" value="MEE6041177.1"/>
    <property type="molecule type" value="Genomic_DNA"/>
</dbReference>
<sequence length="170" mass="18877">MALTTAGHLKNHFSLRQTMGADATNSDATLVIDGYENFFIKVKSFPDPSSGISGNIEVPSPLGNIYYKPQQAKTAFNGSASFLETEDRAVQAMLDEIKLKGGYFNAWLYHGDPDKYVNRKRLEKCFFEQAAPTQRDMQSNTEILLIEGDISGNYFGEIEQGNVQTLMGGY</sequence>
<gene>
    <name evidence="1" type="ORF">M5S13_04625</name>
    <name evidence="2" type="ORF">NCTC11296_03046</name>
</gene>
<dbReference type="AlphaFoldDB" id="A0A0F5ES63"/>
<dbReference type="GeneID" id="66255421"/>
<protein>
    <recommendedName>
        <fullName evidence="5">Phage tail protein</fullName>
    </recommendedName>
</protein>
<evidence type="ECO:0000313" key="4">
    <source>
        <dbReference type="Proteomes" id="UP001347884"/>
    </source>
</evidence>
<evidence type="ECO:0000313" key="1">
    <source>
        <dbReference type="EMBL" id="MEE6041177.1"/>
    </source>
</evidence>
<dbReference type="Proteomes" id="UP000254465">
    <property type="component" value="Unassembled WGS sequence"/>
</dbReference>